<dbReference type="STRING" id="1447883.A0A2B7YQV3"/>
<dbReference type="PANTHER" id="PTHR10476">
    <property type="entry name" value="CHARGED MULTIVESICULAR BODY PROTEIN"/>
    <property type="match status" value="1"/>
</dbReference>
<comment type="caution">
    <text evidence="1">The sequence shown here is derived from an EMBL/GenBank/DDBJ whole genome shotgun (WGS) entry which is preliminary data.</text>
</comment>
<dbReference type="Proteomes" id="UP000224634">
    <property type="component" value="Unassembled WGS sequence"/>
</dbReference>
<organism evidence="1 2">
    <name type="scientific">Polytolypa hystricis (strain UAMH7299)</name>
    <dbReference type="NCBI Taxonomy" id="1447883"/>
    <lineage>
        <taxon>Eukaryota</taxon>
        <taxon>Fungi</taxon>
        <taxon>Dikarya</taxon>
        <taxon>Ascomycota</taxon>
        <taxon>Pezizomycotina</taxon>
        <taxon>Eurotiomycetes</taxon>
        <taxon>Eurotiomycetidae</taxon>
        <taxon>Onygenales</taxon>
        <taxon>Onygenales incertae sedis</taxon>
        <taxon>Polytolypa</taxon>
    </lineage>
</organism>
<proteinExistence type="predicted"/>
<dbReference type="EMBL" id="PDNA01000030">
    <property type="protein sequence ID" value="PGH23017.1"/>
    <property type="molecule type" value="Genomic_DNA"/>
</dbReference>
<accession>A0A2B7YQV3</accession>
<dbReference type="Gene3D" id="6.10.140.1230">
    <property type="match status" value="1"/>
</dbReference>
<dbReference type="GO" id="GO:0007034">
    <property type="term" value="P:vacuolar transport"/>
    <property type="evidence" value="ECO:0007669"/>
    <property type="project" value="InterPro"/>
</dbReference>
<sequence>MAPRGDPLMNALMQVKFHARQSRVEAERAQKTRLSEEVKASRAIKKHEFQIAQIHSESAIRERNRYISLKSDAAQAEVLANDLKAAYSTRERAKTLAIASRALDNASRTINLERVLATANAFLERSQDFKIASSAIRDVSAGVQEEAMGAEGREDTERLMQKLADDAGVDMRQHLEADKAPGHEVDAGAQKMKDGEVEDGLGARLRALRA</sequence>
<keyword evidence="2" id="KW-1185">Reference proteome</keyword>
<name>A0A2B7YQV3_POLH7</name>
<dbReference type="AlphaFoldDB" id="A0A2B7YQV3"/>
<dbReference type="InterPro" id="IPR005024">
    <property type="entry name" value="Snf7_fam"/>
</dbReference>
<dbReference type="OrthoDB" id="10266568at2759"/>
<evidence type="ECO:0000313" key="1">
    <source>
        <dbReference type="EMBL" id="PGH23017.1"/>
    </source>
</evidence>
<gene>
    <name evidence="1" type="ORF">AJ80_02932</name>
</gene>
<evidence type="ECO:0000313" key="2">
    <source>
        <dbReference type="Proteomes" id="UP000224634"/>
    </source>
</evidence>
<reference evidence="1 2" key="1">
    <citation type="submission" date="2017-10" db="EMBL/GenBank/DDBJ databases">
        <title>Comparative genomics in systemic dimorphic fungi from Ajellomycetaceae.</title>
        <authorList>
            <person name="Munoz J.F."/>
            <person name="Mcewen J.G."/>
            <person name="Clay O.K."/>
            <person name="Cuomo C.A."/>
        </authorList>
    </citation>
    <scope>NUCLEOTIDE SEQUENCE [LARGE SCALE GENOMIC DNA]</scope>
    <source>
        <strain evidence="1 2">UAMH7299</strain>
    </source>
</reference>
<protein>
    <submittedName>
        <fullName evidence="1">Uncharacterized protein</fullName>
    </submittedName>
</protein>